<dbReference type="GO" id="GO:0030261">
    <property type="term" value="P:chromosome condensation"/>
    <property type="evidence" value="ECO:0007669"/>
    <property type="project" value="InterPro"/>
</dbReference>
<feature type="coiled-coil region" evidence="7">
    <location>
        <begin position="181"/>
        <end position="208"/>
    </location>
</feature>
<dbReference type="Gene3D" id="1.20.1060.20">
    <property type="match status" value="1"/>
</dbReference>
<dbReference type="InterPro" id="IPR027417">
    <property type="entry name" value="P-loop_NTPase"/>
</dbReference>
<evidence type="ECO:0000256" key="2">
    <source>
        <dbReference type="ARBA" id="ARBA00022490"/>
    </source>
</evidence>
<dbReference type="InterPro" id="IPR036277">
    <property type="entry name" value="SMC_hinge_sf"/>
</dbReference>
<feature type="coiled-coil region" evidence="7">
    <location>
        <begin position="664"/>
        <end position="820"/>
    </location>
</feature>
<dbReference type="Gene3D" id="3.40.50.300">
    <property type="entry name" value="P-loop containing nucleotide triphosphate hydrolases"/>
    <property type="match status" value="2"/>
</dbReference>
<comment type="domain">
    <text evidence="7">Contains large globular domains required for ATP hydrolysis at each terminus and a third globular domain forming a flexible hinge near the middle of the molecule. These domains are separated by coiled-coil structures.</text>
</comment>
<dbReference type="KEGG" id="ddt:AAY81_04245"/>
<dbReference type="AlphaFoldDB" id="A0A172RXM7"/>
<comment type="subcellular location">
    <subcellularLocation>
        <location evidence="1 7">Cytoplasm</location>
    </subcellularLocation>
</comment>
<dbReference type="GO" id="GO:0006260">
    <property type="term" value="P:DNA replication"/>
    <property type="evidence" value="ECO:0007669"/>
    <property type="project" value="UniProtKB-UniRule"/>
</dbReference>
<dbReference type="GO" id="GO:0005737">
    <property type="term" value="C:cytoplasm"/>
    <property type="evidence" value="ECO:0007669"/>
    <property type="project" value="UniProtKB-SubCell"/>
</dbReference>
<sequence length="1181" mass="130100">MYLKSLVLKGFKSFADRSVLGFEPGIAAVVGPNGSGKSNISDAVLWVLGERNAKNLRGQAMEDVIFAGSSARKPVGVAEVELVLDNSDGTLPVEFNDVSIMRRMYRSGESEYLINGTIARRMDVLDILHDSGLGTGTHSIIAQGHLAEILQSKPEDRRALIEEAAGVLKHKQRKAKSQRKLERMDEHLARVRDVVAEVERQVKPLERKAKRALQYRDVSKQLAQVNLELAVDDLRTLQRAWDETLKREQSLSSQLEGLRTQIEKTEAVSEELQKKLQAETAEAGVVATHQRRAQAASDKLDSNVLLLHERKRSIQSYLTDLQLQLQGSERSLQDLEERREQAQKQLDEAVAAREAADSAYAAARTHTQELQEKKRSLQQQLDDQTRKRRDALQELEGVRAAQARTQEILASSQAQQKLIATHAAELDERFAAAKAAVESAKSQADAMARDLEEAKKAESEARANVGAAVRKRDELRQALDEARDERATASALVKSLEELERARTAANPLLLWTKEHADDLQSRIAPFIDTLTAAPEVEALVTLLLGSDVEALFVEDEPSALAAATRIVASGETGSVSLLPRDGMRAAELPQVPEGARTLVSMLSYPESAAASVKALLGDVLICDDIASAQRVAAQVSGVRAVTLDGVIVWPNGKVTYALPGDDAENALAAHRELEAARDRLAAAQKAQELAQRALDESEEELRTVQSAVLSTSQDKAKLQGASDAAASQVKQAQSALDALKRESESIESQRTAAQQALEAAQPEAVSLDERATILSGTIDDAKNRIEALRDELAPVRAQADEASNALAEAKLAAATAKERTDYAKRMVIAREQDIRQAKKTREVARRNIERKTVAAHRIDPLLEVCRTLAEVSRVRSQRLEDASAASRELSAGLHEQINDARTKAKEAHDAFDESNELLSQVRVEKGRLEMQVETAIRTITDDCGTPLEVAMRTPELEDRAALEAESFKLQRRIANMGTINPDAAAEYEQLKTRYDYLQSQLDDMMAARRSLVKIVHVIDDRMKDDFVNTFEQVNANFQRIFRELFPGGSGELSLVDPDDPENTGVEVSAQPSGKRILKMSLMSGGEKSLVAMALLFAVYETRATPFYILDEIEAALDDTNLRRLVAYLDSIRDTTQFIMITHQRRTMEMADVLYGVSMQSDGVTKVMSQRLDAALRYAEG</sequence>
<evidence type="ECO:0000259" key="8">
    <source>
        <dbReference type="Pfam" id="PF02463"/>
    </source>
</evidence>
<dbReference type="RefSeq" id="WP_066661760.1">
    <property type="nucleotide sequence ID" value="NZ_CP011402.1"/>
</dbReference>
<keyword evidence="5 7" id="KW-0175">Coiled coil</keyword>
<dbReference type="STRING" id="79604.AAY81_04245"/>
<dbReference type="Pfam" id="PF02463">
    <property type="entry name" value="SMC_N"/>
    <property type="match status" value="1"/>
</dbReference>
<keyword evidence="2 7" id="KW-0963">Cytoplasm</keyword>
<name>A0A172RXM7_9ACTN</name>
<accession>A0A172RXM7</accession>
<comment type="function">
    <text evidence="7">Required for chromosome condensation and partitioning.</text>
</comment>
<organism evidence="10 11">
    <name type="scientific">Denitrobacterium detoxificans</name>
    <dbReference type="NCBI Taxonomy" id="79604"/>
    <lineage>
        <taxon>Bacteria</taxon>
        <taxon>Bacillati</taxon>
        <taxon>Actinomycetota</taxon>
        <taxon>Coriobacteriia</taxon>
        <taxon>Eggerthellales</taxon>
        <taxon>Eggerthellaceae</taxon>
        <taxon>Denitrobacterium</taxon>
    </lineage>
</organism>
<feature type="domain" description="RecF/RecN/SMC N-terminal" evidence="8">
    <location>
        <begin position="2"/>
        <end position="1165"/>
    </location>
</feature>
<reference evidence="11" key="1">
    <citation type="submission" date="2016-10" db="EMBL/GenBank/DDBJ databases">
        <authorList>
            <person name="Varghese N."/>
        </authorList>
    </citation>
    <scope>NUCLEOTIDE SEQUENCE [LARGE SCALE GENOMIC DNA]</scope>
    <source>
        <strain evidence="11">DSM 21843</strain>
    </source>
</reference>
<evidence type="ECO:0000256" key="3">
    <source>
        <dbReference type="ARBA" id="ARBA00022741"/>
    </source>
</evidence>
<comment type="subunit">
    <text evidence="7">Homodimer.</text>
</comment>
<dbReference type="SUPFAM" id="SSF52540">
    <property type="entry name" value="P-loop containing nucleoside triphosphate hydrolases"/>
    <property type="match status" value="1"/>
</dbReference>
<dbReference type="FunFam" id="3.40.50.300:FF:000984">
    <property type="entry name" value="Chromosome partition protein Smc"/>
    <property type="match status" value="1"/>
</dbReference>
<evidence type="ECO:0000259" key="9">
    <source>
        <dbReference type="Pfam" id="PF06470"/>
    </source>
</evidence>
<dbReference type="FunFam" id="3.40.50.300:FF:000901">
    <property type="entry name" value="Chromosome partition protein Smc"/>
    <property type="match status" value="1"/>
</dbReference>
<dbReference type="Pfam" id="PF06470">
    <property type="entry name" value="SMC_hinge"/>
    <property type="match status" value="1"/>
</dbReference>
<proteinExistence type="inferred from homology"/>
<dbReference type="GO" id="GO:0007062">
    <property type="term" value="P:sister chromatid cohesion"/>
    <property type="evidence" value="ECO:0007669"/>
    <property type="project" value="InterPro"/>
</dbReference>
<dbReference type="InterPro" id="IPR024704">
    <property type="entry name" value="SMC"/>
</dbReference>
<dbReference type="OrthoDB" id="9808768at2"/>
<keyword evidence="6 7" id="KW-0238">DNA-binding</keyword>
<feature type="coiled-coil region" evidence="7">
    <location>
        <begin position="318"/>
        <end position="502"/>
    </location>
</feature>
<dbReference type="Gene3D" id="3.30.70.1620">
    <property type="match status" value="1"/>
</dbReference>
<dbReference type="NCBIfam" id="TIGR02168">
    <property type="entry name" value="SMC_prok_B"/>
    <property type="match status" value="1"/>
</dbReference>
<keyword evidence="4 7" id="KW-0067">ATP-binding</keyword>
<dbReference type="GO" id="GO:0007059">
    <property type="term" value="P:chromosome segregation"/>
    <property type="evidence" value="ECO:0007669"/>
    <property type="project" value="UniProtKB-UniRule"/>
</dbReference>
<dbReference type="GO" id="GO:0005524">
    <property type="term" value="F:ATP binding"/>
    <property type="evidence" value="ECO:0007669"/>
    <property type="project" value="UniProtKB-UniRule"/>
</dbReference>
<dbReference type="GO" id="GO:0005694">
    <property type="term" value="C:chromosome"/>
    <property type="evidence" value="ECO:0007669"/>
    <property type="project" value="InterPro"/>
</dbReference>
<gene>
    <name evidence="7" type="primary">smc</name>
    <name evidence="10" type="ORF">SAMN02910314_01260</name>
</gene>
<dbReference type="InterPro" id="IPR003395">
    <property type="entry name" value="RecF/RecN/SMC_N"/>
</dbReference>
<feature type="domain" description="SMC hinge" evidence="9">
    <location>
        <begin position="528"/>
        <end position="633"/>
    </location>
</feature>
<feature type="binding site" evidence="7">
    <location>
        <begin position="32"/>
        <end position="39"/>
    </location>
    <ligand>
        <name>ATP</name>
        <dbReference type="ChEBI" id="CHEBI:30616"/>
    </ligand>
</feature>
<comment type="similarity">
    <text evidence="7">Belongs to the SMC family.</text>
</comment>
<dbReference type="HAMAP" id="MF_01894">
    <property type="entry name" value="Smc_prok"/>
    <property type="match status" value="1"/>
</dbReference>
<evidence type="ECO:0000256" key="1">
    <source>
        <dbReference type="ARBA" id="ARBA00004496"/>
    </source>
</evidence>
<dbReference type="GO" id="GO:0003677">
    <property type="term" value="F:DNA binding"/>
    <property type="evidence" value="ECO:0007669"/>
    <property type="project" value="UniProtKB-UniRule"/>
</dbReference>
<dbReference type="PANTHER" id="PTHR43977">
    <property type="entry name" value="STRUCTURAL MAINTENANCE OF CHROMOSOMES PROTEIN 3"/>
    <property type="match status" value="1"/>
</dbReference>
<feature type="coiled-coil region" evidence="7">
    <location>
        <begin position="248"/>
        <end position="282"/>
    </location>
</feature>
<keyword evidence="3 7" id="KW-0547">Nucleotide-binding</keyword>
<dbReference type="SUPFAM" id="SSF75553">
    <property type="entry name" value="Smc hinge domain"/>
    <property type="match status" value="1"/>
</dbReference>
<dbReference type="GO" id="GO:0016887">
    <property type="term" value="F:ATP hydrolysis activity"/>
    <property type="evidence" value="ECO:0007669"/>
    <property type="project" value="InterPro"/>
</dbReference>
<dbReference type="InterPro" id="IPR011890">
    <property type="entry name" value="SMC_prok"/>
</dbReference>
<dbReference type="PATRIC" id="fig|79604.3.peg.867"/>
<dbReference type="InterPro" id="IPR010935">
    <property type="entry name" value="SMC_hinge"/>
</dbReference>
<evidence type="ECO:0000256" key="5">
    <source>
        <dbReference type="ARBA" id="ARBA00023054"/>
    </source>
</evidence>
<dbReference type="EMBL" id="FOEC01000007">
    <property type="protein sequence ID" value="SEO80560.1"/>
    <property type="molecule type" value="Genomic_DNA"/>
</dbReference>
<dbReference type="PIRSF" id="PIRSF005719">
    <property type="entry name" value="SMC"/>
    <property type="match status" value="1"/>
</dbReference>
<evidence type="ECO:0000256" key="6">
    <source>
        <dbReference type="ARBA" id="ARBA00023125"/>
    </source>
</evidence>
<dbReference type="Proteomes" id="UP000182975">
    <property type="component" value="Unassembled WGS sequence"/>
</dbReference>
<evidence type="ECO:0000313" key="10">
    <source>
        <dbReference type="EMBL" id="SEO80560.1"/>
    </source>
</evidence>
<evidence type="ECO:0000256" key="4">
    <source>
        <dbReference type="ARBA" id="ARBA00022840"/>
    </source>
</evidence>
<protein>
    <recommendedName>
        <fullName evidence="7">Chromosome partition protein Smc</fullName>
    </recommendedName>
</protein>
<evidence type="ECO:0000256" key="7">
    <source>
        <dbReference type="HAMAP-Rule" id="MF_01894"/>
    </source>
</evidence>
<evidence type="ECO:0000313" key="11">
    <source>
        <dbReference type="Proteomes" id="UP000182975"/>
    </source>
</evidence>
<keyword evidence="11" id="KW-1185">Reference proteome</keyword>